<dbReference type="EMBL" id="CP000853">
    <property type="protein sequence ID" value="ABW18608.1"/>
    <property type="molecule type" value="Genomic_DNA"/>
</dbReference>
<dbReference type="STRING" id="350688.Clos_1061"/>
<feature type="coiled-coil region" evidence="1">
    <location>
        <begin position="52"/>
        <end position="79"/>
    </location>
</feature>
<dbReference type="AlphaFoldDB" id="A8MGR4"/>
<protein>
    <submittedName>
        <fullName evidence="2">Uncharacterized protein</fullName>
    </submittedName>
</protein>
<dbReference type="eggNOG" id="ENOG5033FDW">
    <property type="taxonomic scope" value="Bacteria"/>
</dbReference>
<evidence type="ECO:0000256" key="1">
    <source>
        <dbReference type="SAM" id="Coils"/>
    </source>
</evidence>
<proteinExistence type="predicted"/>
<gene>
    <name evidence="2" type="ordered locus">Clos_1061</name>
</gene>
<keyword evidence="3" id="KW-1185">Reference proteome</keyword>
<accession>A8MGR4</accession>
<dbReference type="KEGG" id="aoe:Clos_1061"/>
<organism evidence="2 3">
    <name type="scientific">Alkaliphilus oremlandii (strain OhILAs)</name>
    <name type="common">Clostridium oremlandii (strain OhILAs)</name>
    <dbReference type="NCBI Taxonomy" id="350688"/>
    <lineage>
        <taxon>Bacteria</taxon>
        <taxon>Bacillati</taxon>
        <taxon>Bacillota</taxon>
        <taxon>Clostridia</taxon>
        <taxon>Peptostreptococcales</taxon>
        <taxon>Natronincolaceae</taxon>
        <taxon>Alkaliphilus</taxon>
    </lineage>
</organism>
<name>A8MGR4_ALKOO</name>
<evidence type="ECO:0000313" key="3">
    <source>
        <dbReference type="Proteomes" id="UP000000269"/>
    </source>
</evidence>
<sequence>MKKKVSILIVSILIISAVGVSIGQLKDTSILGFFNQEKSKDETKDLSKDIELEDTSNLEENLEENLQTEETKLREKLIRVDSNGAVAVGVTFLNPIEDSEDYLSFEVILDTHSVELDQYNLGNMATLFIGDEIKITEGLKWETEGSGHHMIGYLKSPRNYEGKIIDYLESDFIELEINDLDGVASRKFRWEKEEITL</sequence>
<dbReference type="HOGENOM" id="CLU_1381589_0_0_9"/>
<evidence type="ECO:0000313" key="2">
    <source>
        <dbReference type="EMBL" id="ABW18608.1"/>
    </source>
</evidence>
<keyword evidence="1" id="KW-0175">Coiled coil</keyword>
<dbReference type="Proteomes" id="UP000000269">
    <property type="component" value="Chromosome"/>
</dbReference>
<dbReference type="RefSeq" id="WP_012158920.1">
    <property type="nucleotide sequence ID" value="NC_009922.1"/>
</dbReference>
<dbReference type="OrthoDB" id="2871992at2"/>
<reference evidence="3" key="1">
    <citation type="submission" date="2007-10" db="EMBL/GenBank/DDBJ databases">
        <title>Complete genome of Alkaliphilus oremlandii OhILAs.</title>
        <authorList>
            <person name="Copeland A."/>
            <person name="Lucas S."/>
            <person name="Lapidus A."/>
            <person name="Barry K."/>
            <person name="Detter J.C."/>
            <person name="Glavina del Rio T."/>
            <person name="Hammon N."/>
            <person name="Israni S."/>
            <person name="Dalin E."/>
            <person name="Tice H."/>
            <person name="Pitluck S."/>
            <person name="Chain P."/>
            <person name="Malfatti S."/>
            <person name="Shin M."/>
            <person name="Vergez L."/>
            <person name="Schmutz J."/>
            <person name="Larimer F."/>
            <person name="Land M."/>
            <person name="Hauser L."/>
            <person name="Kyrpides N."/>
            <person name="Mikhailova N."/>
            <person name="Stolz J.F."/>
            <person name="Dawson A."/>
            <person name="Fisher E."/>
            <person name="Crable B."/>
            <person name="Perera E."/>
            <person name="Lisak J."/>
            <person name="Ranganathan M."/>
            <person name="Basu P."/>
            <person name="Richardson P."/>
        </authorList>
    </citation>
    <scope>NUCLEOTIDE SEQUENCE [LARGE SCALE GENOMIC DNA]</scope>
    <source>
        <strain evidence="3">OhILAs</strain>
    </source>
</reference>